<feature type="region of interest" description="Disordered" evidence="1">
    <location>
        <begin position="50"/>
        <end position="74"/>
    </location>
</feature>
<sequence>MTASSVPASTVNRITATATISDFMRNRNLYFHLRESHHRHHHDGFLRSCLHREESSPPPPLAQPHPFHRVGVEI</sequence>
<dbReference type="EMBL" id="JAYWIO010000008">
    <property type="protein sequence ID" value="KAK7245628.1"/>
    <property type="molecule type" value="Genomic_DNA"/>
</dbReference>
<reference evidence="2 3" key="1">
    <citation type="submission" date="2024-01" db="EMBL/GenBank/DDBJ databases">
        <title>The genomes of 5 underutilized Papilionoideae crops provide insights into root nodulation and disease resistanc.</title>
        <authorList>
            <person name="Yuan L."/>
        </authorList>
    </citation>
    <scope>NUCLEOTIDE SEQUENCE [LARGE SCALE GENOMIC DNA]</scope>
    <source>
        <strain evidence="2">ZHUSHIDOU_FW_LH</strain>
        <tissue evidence="2">Leaf</tissue>
    </source>
</reference>
<gene>
    <name evidence="2" type="ORF">RIF29_40476</name>
</gene>
<keyword evidence="3" id="KW-1185">Reference proteome</keyword>
<protein>
    <submittedName>
        <fullName evidence="2">Uncharacterized protein</fullName>
    </submittedName>
</protein>
<evidence type="ECO:0000313" key="2">
    <source>
        <dbReference type="EMBL" id="KAK7245628.1"/>
    </source>
</evidence>
<name>A0AAN9HUD0_CROPI</name>
<organism evidence="2 3">
    <name type="scientific">Crotalaria pallida</name>
    <name type="common">Smooth rattlebox</name>
    <name type="synonym">Crotalaria striata</name>
    <dbReference type="NCBI Taxonomy" id="3830"/>
    <lineage>
        <taxon>Eukaryota</taxon>
        <taxon>Viridiplantae</taxon>
        <taxon>Streptophyta</taxon>
        <taxon>Embryophyta</taxon>
        <taxon>Tracheophyta</taxon>
        <taxon>Spermatophyta</taxon>
        <taxon>Magnoliopsida</taxon>
        <taxon>eudicotyledons</taxon>
        <taxon>Gunneridae</taxon>
        <taxon>Pentapetalae</taxon>
        <taxon>rosids</taxon>
        <taxon>fabids</taxon>
        <taxon>Fabales</taxon>
        <taxon>Fabaceae</taxon>
        <taxon>Papilionoideae</taxon>
        <taxon>50 kb inversion clade</taxon>
        <taxon>genistoids sensu lato</taxon>
        <taxon>core genistoids</taxon>
        <taxon>Crotalarieae</taxon>
        <taxon>Crotalaria</taxon>
    </lineage>
</organism>
<proteinExistence type="predicted"/>
<accession>A0AAN9HUD0</accession>
<dbReference type="Proteomes" id="UP001372338">
    <property type="component" value="Unassembled WGS sequence"/>
</dbReference>
<dbReference type="AlphaFoldDB" id="A0AAN9HUD0"/>
<comment type="caution">
    <text evidence="2">The sequence shown here is derived from an EMBL/GenBank/DDBJ whole genome shotgun (WGS) entry which is preliminary data.</text>
</comment>
<evidence type="ECO:0000313" key="3">
    <source>
        <dbReference type="Proteomes" id="UP001372338"/>
    </source>
</evidence>
<evidence type="ECO:0000256" key="1">
    <source>
        <dbReference type="SAM" id="MobiDB-lite"/>
    </source>
</evidence>